<protein>
    <submittedName>
        <fullName evidence="3">Uncharacterized protein</fullName>
    </submittedName>
</protein>
<dbReference type="EMBL" id="CP119312">
    <property type="protein sequence ID" value="WEK04541.1"/>
    <property type="molecule type" value="Genomic_DNA"/>
</dbReference>
<dbReference type="Proteomes" id="UP001217476">
    <property type="component" value="Chromosome"/>
</dbReference>
<dbReference type="AlphaFoldDB" id="A0AAJ5VTJ0"/>
<gene>
    <name evidence="3" type="ORF">P0Y65_20590</name>
</gene>
<feature type="region of interest" description="Disordered" evidence="2">
    <location>
        <begin position="239"/>
        <end position="284"/>
    </location>
</feature>
<organism evidence="3 4">
    <name type="scientific">Candidatus Devosia phytovorans</name>
    <dbReference type="NCBI Taxonomy" id="3121372"/>
    <lineage>
        <taxon>Bacteria</taxon>
        <taxon>Pseudomonadati</taxon>
        <taxon>Pseudomonadota</taxon>
        <taxon>Alphaproteobacteria</taxon>
        <taxon>Hyphomicrobiales</taxon>
        <taxon>Devosiaceae</taxon>
        <taxon>Devosia</taxon>
    </lineage>
</organism>
<proteinExistence type="predicted"/>
<reference evidence="3" key="1">
    <citation type="submission" date="2023-03" db="EMBL/GenBank/DDBJ databases">
        <title>Andean soil-derived lignocellulolytic bacterial consortium as a source of novel taxa and putative plastic-active enzymes.</title>
        <authorList>
            <person name="Diaz-Garcia L."/>
            <person name="Chuvochina M."/>
            <person name="Feuerriegel G."/>
            <person name="Bunk B."/>
            <person name="Sproer C."/>
            <person name="Streit W.R."/>
            <person name="Rodriguez L.M."/>
            <person name="Overmann J."/>
            <person name="Jimenez D.J."/>
        </authorList>
    </citation>
    <scope>NUCLEOTIDE SEQUENCE</scope>
    <source>
        <strain evidence="3">MAG 4196</strain>
    </source>
</reference>
<evidence type="ECO:0000256" key="2">
    <source>
        <dbReference type="SAM" id="MobiDB-lite"/>
    </source>
</evidence>
<name>A0AAJ5VTJ0_9HYPH</name>
<feature type="coiled-coil region" evidence="1">
    <location>
        <begin position="40"/>
        <end position="67"/>
    </location>
</feature>
<sequence length="355" mass="37723">MSTELALFDHAKEALAAAVRFDEVQSIRSAAEQAKAYARIARDRKMMADAQEIIARAERKLGIMLRQAKGDGLLSQGGRPSAERSNVSEPETGADEEPVFDNTPFTLSDIGVDKKLSSRAQRSAEMADDEFEAAVTAKREQTLSADAAVVSPPKVHRAPAAPKAPVVKSLGEEEWHRFAFSVIALSMASDRVSSEAILLMAESRGIVELDGDTIDFTPEAMKAMGPLGEIALRAIEGDFENTPEGSGTAREASGGQPLPSNGDIGDLQHGTQSAPRPHPSEPLSTEEADVIIRAGYMADPPASVSSLADAIGRPCNKAYVRNRARVMKISDPENQRSAASAFATALNASRKAGDA</sequence>
<feature type="region of interest" description="Disordered" evidence="2">
    <location>
        <begin position="72"/>
        <end position="106"/>
    </location>
</feature>
<evidence type="ECO:0000313" key="4">
    <source>
        <dbReference type="Proteomes" id="UP001217476"/>
    </source>
</evidence>
<evidence type="ECO:0000313" key="3">
    <source>
        <dbReference type="EMBL" id="WEK04541.1"/>
    </source>
</evidence>
<accession>A0AAJ5VTJ0</accession>
<evidence type="ECO:0000256" key="1">
    <source>
        <dbReference type="SAM" id="Coils"/>
    </source>
</evidence>
<keyword evidence="1" id="KW-0175">Coiled coil</keyword>